<proteinExistence type="predicted"/>
<feature type="transmembrane region" description="Helical" evidence="1">
    <location>
        <begin position="123"/>
        <end position="148"/>
    </location>
</feature>
<dbReference type="AlphaFoldDB" id="A0A853CX58"/>
<gene>
    <name evidence="2" type="ORF">HNR13_003983</name>
</gene>
<dbReference type="Gene3D" id="3.40.720.10">
    <property type="entry name" value="Alkaline Phosphatase, subunit A"/>
    <property type="match status" value="1"/>
</dbReference>
<dbReference type="RefSeq" id="WP_179608549.1">
    <property type="nucleotide sequence ID" value="NZ_BAABEH010000001.1"/>
</dbReference>
<dbReference type="InterPro" id="IPR017850">
    <property type="entry name" value="Alkaline_phosphatase_core_sf"/>
</dbReference>
<organism evidence="2 3">
    <name type="scientific">Leifsonia shinshuensis</name>
    <dbReference type="NCBI Taxonomy" id="150026"/>
    <lineage>
        <taxon>Bacteria</taxon>
        <taxon>Bacillati</taxon>
        <taxon>Actinomycetota</taxon>
        <taxon>Actinomycetes</taxon>
        <taxon>Micrococcales</taxon>
        <taxon>Microbacteriaceae</taxon>
        <taxon>Leifsonia</taxon>
    </lineage>
</organism>
<evidence type="ECO:0000313" key="2">
    <source>
        <dbReference type="EMBL" id="NYJ25696.1"/>
    </source>
</evidence>
<dbReference type="Proteomes" id="UP000578352">
    <property type="component" value="Unassembled WGS sequence"/>
</dbReference>
<keyword evidence="1" id="KW-0812">Transmembrane</keyword>
<keyword evidence="1" id="KW-0472">Membrane</keyword>
<feature type="transmembrane region" description="Helical" evidence="1">
    <location>
        <begin position="12"/>
        <end position="34"/>
    </location>
</feature>
<feature type="transmembrane region" description="Helical" evidence="1">
    <location>
        <begin position="69"/>
        <end position="86"/>
    </location>
</feature>
<evidence type="ECO:0000256" key="1">
    <source>
        <dbReference type="SAM" id="Phobius"/>
    </source>
</evidence>
<accession>A0A853CX58</accession>
<dbReference type="SUPFAM" id="SSF53649">
    <property type="entry name" value="Alkaline phosphatase-like"/>
    <property type="match status" value="1"/>
</dbReference>
<sequence length="544" mass="57627">MTRAPRRRSSRGRSTIATVLSAVTLFVAALAPGLVGSGSALALVRIPLECVLALVAVILLPWRWARRAVAILVAVLIVAATLMAALDRAFEASVGRPFDVVSGWSELSDGYGVVRDSTGTAGAIALLALVGLLAIGAVVAVAAALLHLGRVLATRRRPSLIAASAVTAGWLVLALVGAQLVPGEPVAADDALSAAASTVGQVQVAAADHAAFDRAASTDPYATLPPSALLTGLKGKDVIIAFVESYGQVAVQGTSFSPGVDAVLRDGNAALAAHGYTERSAFLTSSTFGGISWLAHSTLQTGLWVDSQQLYDRVTAGTRFTLSDAFRTAGWETVSDVPSDSTPWPVGYSFYHYEHELDATNVGYRGPTFSYAQVPDQYTWAYFQQHELAGPHKPLMAEIDLVSSHTPWTPLPRLLPWDQLGDGSVYDPQPAEGLPPSVVWQDPHHVQQLYGESIQYSMGSLISFLTTFDDPNLVMVVLGDHQPATIVSGPGANHDVPISIIAKDPAVTDRIASWGWQPGLLPSPTAPVWRMDAFRNRFLTAYGP</sequence>
<dbReference type="EMBL" id="JACCFL010000001">
    <property type="protein sequence ID" value="NYJ25696.1"/>
    <property type="molecule type" value="Genomic_DNA"/>
</dbReference>
<evidence type="ECO:0008006" key="4">
    <source>
        <dbReference type="Google" id="ProtNLM"/>
    </source>
</evidence>
<comment type="caution">
    <text evidence="2">The sequence shown here is derived from an EMBL/GenBank/DDBJ whole genome shotgun (WGS) entry which is preliminary data.</text>
</comment>
<evidence type="ECO:0000313" key="3">
    <source>
        <dbReference type="Proteomes" id="UP000578352"/>
    </source>
</evidence>
<reference evidence="2 3" key="1">
    <citation type="submission" date="2020-07" db="EMBL/GenBank/DDBJ databases">
        <title>Sequencing the genomes of 1000 actinobacteria strains.</title>
        <authorList>
            <person name="Klenk H.-P."/>
        </authorList>
    </citation>
    <scope>NUCLEOTIDE SEQUENCE [LARGE SCALE GENOMIC DNA]</scope>
    <source>
        <strain evidence="2 3">DSM 15165</strain>
    </source>
</reference>
<feature type="transmembrane region" description="Helical" evidence="1">
    <location>
        <begin position="160"/>
        <end position="181"/>
    </location>
</feature>
<feature type="transmembrane region" description="Helical" evidence="1">
    <location>
        <begin position="40"/>
        <end position="62"/>
    </location>
</feature>
<keyword evidence="1" id="KW-1133">Transmembrane helix</keyword>
<name>A0A853CX58_9MICO</name>
<protein>
    <recommendedName>
        <fullName evidence="4">Sulfatase</fullName>
    </recommendedName>
</protein>